<proteinExistence type="predicted"/>
<comment type="caution">
    <text evidence="3">The sequence shown here is derived from an EMBL/GenBank/DDBJ whole genome shotgun (WGS) entry which is preliminary data.</text>
</comment>
<dbReference type="Proteomes" id="UP001220256">
    <property type="component" value="Unassembled WGS sequence"/>
</dbReference>
<dbReference type="EMBL" id="JAPVEB010000003">
    <property type="protein sequence ID" value="KAJ5268564.1"/>
    <property type="molecule type" value="Genomic_DNA"/>
</dbReference>
<feature type="region of interest" description="Disordered" evidence="1">
    <location>
        <begin position="247"/>
        <end position="276"/>
    </location>
</feature>
<accession>A0ABQ8WEV4</accession>
<evidence type="ECO:0000313" key="3">
    <source>
        <dbReference type="EMBL" id="KAJ5268564.1"/>
    </source>
</evidence>
<feature type="signal peptide" evidence="2">
    <location>
        <begin position="1"/>
        <end position="15"/>
    </location>
</feature>
<feature type="compositionally biased region" description="Pro residues" evidence="1">
    <location>
        <begin position="249"/>
        <end position="260"/>
    </location>
</feature>
<organism evidence="3 4">
    <name type="scientific">Penicillium chrysogenum</name>
    <name type="common">Penicillium notatum</name>
    <dbReference type="NCBI Taxonomy" id="5076"/>
    <lineage>
        <taxon>Eukaryota</taxon>
        <taxon>Fungi</taxon>
        <taxon>Dikarya</taxon>
        <taxon>Ascomycota</taxon>
        <taxon>Pezizomycotina</taxon>
        <taxon>Eurotiomycetes</taxon>
        <taxon>Eurotiomycetidae</taxon>
        <taxon>Eurotiales</taxon>
        <taxon>Aspergillaceae</taxon>
        <taxon>Penicillium</taxon>
        <taxon>Penicillium chrysogenum species complex</taxon>
    </lineage>
</organism>
<feature type="chain" id="PRO_5045634184" description="Vacuolar protein sorting-associated protein" evidence="2">
    <location>
        <begin position="16"/>
        <end position="276"/>
    </location>
</feature>
<sequence length="276" mass="30976">MIGLLAITSIPTVTGVSLATSEQRKANQRKEEARRMVKFNIVAECDGDTDDDRELNGMTVVVRNEKVRKPDANNIKSQKMPQSLLTSSSEPKTICRLTLPLAQVYLADPDPSKRSPPAFTALAFYIEYPEPEELKYLKRERGLGLPTYVQDDPPLLNWIYADTETHELRYGNRSQSVEQIVEPWDWCKDERIISLKGKQNAFIAVEEEEGEWALYYDLDGDELARVLEEQGMLDCAFVPVKLVRKVVEEPPPPPPPPPPAAQAAAQQGQGNGQSQK</sequence>
<dbReference type="PANTHER" id="PTHR38049:SF1">
    <property type="entry name" value="PROTEIN KINASE DOMAIN-CONTAINING PROTEIN"/>
    <property type="match status" value="1"/>
</dbReference>
<name>A0ABQ8WEV4_PENCH</name>
<reference evidence="3 4" key="1">
    <citation type="journal article" date="2023" name="IMA Fungus">
        <title>Comparative genomic study of the Penicillium genus elucidates a diverse pangenome and 15 lateral gene transfer events.</title>
        <authorList>
            <person name="Petersen C."/>
            <person name="Sorensen T."/>
            <person name="Nielsen M.R."/>
            <person name="Sondergaard T.E."/>
            <person name="Sorensen J.L."/>
            <person name="Fitzpatrick D.A."/>
            <person name="Frisvad J.C."/>
            <person name="Nielsen K.L."/>
        </authorList>
    </citation>
    <scope>NUCLEOTIDE SEQUENCE [LARGE SCALE GENOMIC DNA]</scope>
    <source>
        <strain evidence="3 4">IBT 3361</strain>
    </source>
</reference>
<evidence type="ECO:0008006" key="5">
    <source>
        <dbReference type="Google" id="ProtNLM"/>
    </source>
</evidence>
<dbReference type="PANTHER" id="PTHR38049">
    <property type="entry name" value="RICIN B LECTIN DOMAIN-CONTAINING PROTEIN"/>
    <property type="match status" value="1"/>
</dbReference>
<evidence type="ECO:0000256" key="1">
    <source>
        <dbReference type="SAM" id="MobiDB-lite"/>
    </source>
</evidence>
<protein>
    <recommendedName>
        <fullName evidence="5">Vacuolar protein sorting-associated protein</fullName>
    </recommendedName>
</protein>
<keyword evidence="2" id="KW-0732">Signal</keyword>
<gene>
    <name evidence="3" type="ORF">N7505_004322</name>
</gene>
<keyword evidence="4" id="KW-1185">Reference proteome</keyword>
<evidence type="ECO:0000313" key="4">
    <source>
        <dbReference type="Proteomes" id="UP001220256"/>
    </source>
</evidence>
<evidence type="ECO:0000256" key="2">
    <source>
        <dbReference type="SAM" id="SignalP"/>
    </source>
</evidence>